<evidence type="ECO:0000313" key="2">
    <source>
        <dbReference type="EMBL" id="KOS43564.1"/>
    </source>
</evidence>
<feature type="compositionally biased region" description="Low complexity" evidence="1">
    <location>
        <begin position="64"/>
        <end position="79"/>
    </location>
</feature>
<dbReference type="Proteomes" id="UP000037696">
    <property type="component" value="Unassembled WGS sequence"/>
</dbReference>
<feature type="region of interest" description="Disordered" evidence="1">
    <location>
        <begin position="64"/>
        <end position="87"/>
    </location>
</feature>
<protein>
    <submittedName>
        <fullName evidence="2">Uncharacterized protein</fullName>
    </submittedName>
</protein>
<dbReference type="AlphaFoldDB" id="A0A0M8P8P0"/>
<reference evidence="2 3" key="1">
    <citation type="submission" date="2015-08" db="EMBL/GenBank/DDBJ databases">
        <title>Genome sequencing of Penicillium nordicum.</title>
        <authorList>
            <person name="Nguyen H.D."/>
            <person name="Seifert K.A."/>
        </authorList>
    </citation>
    <scope>NUCLEOTIDE SEQUENCE [LARGE SCALE GENOMIC DNA]</scope>
    <source>
        <strain evidence="2 3">DAOMC 185683</strain>
    </source>
</reference>
<organism evidence="2 3">
    <name type="scientific">Penicillium nordicum</name>
    <dbReference type="NCBI Taxonomy" id="229535"/>
    <lineage>
        <taxon>Eukaryota</taxon>
        <taxon>Fungi</taxon>
        <taxon>Dikarya</taxon>
        <taxon>Ascomycota</taxon>
        <taxon>Pezizomycotina</taxon>
        <taxon>Eurotiomycetes</taxon>
        <taxon>Eurotiomycetidae</taxon>
        <taxon>Eurotiales</taxon>
        <taxon>Aspergillaceae</taxon>
        <taxon>Penicillium</taxon>
    </lineage>
</organism>
<accession>A0A0M8P8P0</accession>
<comment type="caution">
    <text evidence="2">The sequence shown here is derived from an EMBL/GenBank/DDBJ whole genome shotgun (WGS) entry which is preliminary data.</text>
</comment>
<proteinExistence type="predicted"/>
<dbReference type="EMBL" id="LHQQ01000078">
    <property type="protein sequence ID" value="KOS43564.1"/>
    <property type="molecule type" value="Genomic_DNA"/>
</dbReference>
<keyword evidence="3" id="KW-1185">Reference proteome</keyword>
<evidence type="ECO:0000313" key="3">
    <source>
        <dbReference type="Proteomes" id="UP000037696"/>
    </source>
</evidence>
<evidence type="ECO:0000256" key="1">
    <source>
        <dbReference type="SAM" id="MobiDB-lite"/>
    </source>
</evidence>
<sequence>MCLVVCFRCKSSGRVVGGRGWRIGELGKLPGVLDKIQEAEDQALYRRTRHRRFYSSVLLRLPQSLKSSSGNGSSSTLLRTRLRYPRL</sequence>
<name>A0A0M8P8P0_9EURO</name>
<gene>
    <name evidence="2" type="ORF">ACN38_g5536</name>
</gene>